<dbReference type="InterPro" id="IPR028431">
    <property type="entry name" value="NADP_DH_HndA-like"/>
</dbReference>
<organism evidence="12 13">
    <name type="scientific">Dyella thiooxydans</name>
    <dbReference type="NCBI Taxonomy" id="445710"/>
    <lineage>
        <taxon>Bacteria</taxon>
        <taxon>Pseudomonadati</taxon>
        <taxon>Pseudomonadota</taxon>
        <taxon>Gammaproteobacteria</taxon>
        <taxon>Lysobacterales</taxon>
        <taxon>Rhodanobacteraceae</taxon>
        <taxon>Dyella</taxon>
    </lineage>
</organism>
<name>A0A160N503_9GAMM</name>
<dbReference type="GO" id="GO:0016491">
    <property type="term" value="F:oxidoreductase activity"/>
    <property type="evidence" value="ECO:0007669"/>
    <property type="project" value="InterPro"/>
</dbReference>
<feature type="binding site" evidence="11">
    <location>
        <position position="96"/>
    </location>
    <ligand>
        <name>[2Fe-2S] cluster</name>
        <dbReference type="ChEBI" id="CHEBI:190135"/>
    </ligand>
</feature>
<dbReference type="Gene3D" id="3.40.30.10">
    <property type="entry name" value="Glutaredoxin"/>
    <property type="match status" value="1"/>
</dbReference>
<dbReference type="FunFam" id="1.10.10.1590:FF:000001">
    <property type="entry name" value="NADH-quinone oxidoreductase subunit E"/>
    <property type="match status" value="1"/>
</dbReference>
<keyword evidence="13" id="KW-1185">Reference proteome</keyword>
<dbReference type="InterPro" id="IPR036249">
    <property type="entry name" value="Thioredoxin-like_sf"/>
</dbReference>
<dbReference type="STRING" id="445710.ATSB10_32540"/>
<feature type="binding site" evidence="11">
    <location>
        <position position="141"/>
    </location>
    <ligand>
        <name>[2Fe-2S] cluster</name>
        <dbReference type="ChEBI" id="CHEBI:190135"/>
    </ligand>
</feature>
<comment type="similarity">
    <text evidence="1">Belongs to the complex I 24 kDa subunit family.</text>
</comment>
<dbReference type="Gene3D" id="1.10.10.1590">
    <property type="entry name" value="NADH-quinone oxidoreductase subunit E"/>
    <property type="match status" value="1"/>
</dbReference>
<evidence type="ECO:0000256" key="3">
    <source>
        <dbReference type="ARBA" id="ARBA00022714"/>
    </source>
</evidence>
<dbReference type="GO" id="GO:0046872">
    <property type="term" value="F:metal ion binding"/>
    <property type="evidence" value="ECO:0007669"/>
    <property type="project" value="UniProtKB-KW"/>
</dbReference>
<dbReference type="EMBL" id="CP014841">
    <property type="protein sequence ID" value="AND70708.1"/>
    <property type="molecule type" value="Genomic_DNA"/>
</dbReference>
<comment type="cofactor">
    <cofactor evidence="9">
        <name>[2Fe-2S] cluster</name>
        <dbReference type="ChEBI" id="CHEBI:190135"/>
    </cofactor>
</comment>
<evidence type="ECO:0000313" key="12">
    <source>
        <dbReference type="EMBL" id="AND70708.1"/>
    </source>
</evidence>
<feature type="binding site" evidence="11">
    <location>
        <position position="137"/>
    </location>
    <ligand>
        <name>[2Fe-2S] cluster</name>
        <dbReference type="ChEBI" id="CHEBI:190135"/>
    </ligand>
</feature>
<comment type="catalytic activity">
    <reaction evidence="10">
        <text>a quinone + NADH + 5 H(+)(in) = a quinol + NAD(+) + 4 H(+)(out)</text>
        <dbReference type="Rhea" id="RHEA:57888"/>
        <dbReference type="ChEBI" id="CHEBI:15378"/>
        <dbReference type="ChEBI" id="CHEBI:24646"/>
        <dbReference type="ChEBI" id="CHEBI:57540"/>
        <dbReference type="ChEBI" id="CHEBI:57945"/>
        <dbReference type="ChEBI" id="CHEBI:132124"/>
    </reaction>
</comment>
<evidence type="ECO:0000256" key="11">
    <source>
        <dbReference type="PIRSR" id="PIRSR000216-1"/>
    </source>
</evidence>
<dbReference type="CDD" id="cd03081">
    <property type="entry name" value="TRX_Fd_NuoE_FDH_gamma"/>
    <property type="match status" value="1"/>
</dbReference>
<evidence type="ECO:0000256" key="4">
    <source>
        <dbReference type="ARBA" id="ARBA00022723"/>
    </source>
</evidence>
<accession>A0A160N503</accession>
<dbReference type="PANTHER" id="PTHR43342">
    <property type="entry name" value="NADH-QUINONE OXIDOREDUCTASE, E SUBUNIT"/>
    <property type="match status" value="1"/>
</dbReference>
<proteinExistence type="inferred from homology"/>
<comment type="cofactor">
    <cofactor evidence="11">
        <name>[2Fe-2S] cluster</name>
        <dbReference type="ChEBI" id="CHEBI:190135"/>
    </cofactor>
    <text evidence="11">Binds 1 [2Fe-2S] cluster.</text>
</comment>
<dbReference type="AlphaFoldDB" id="A0A160N503"/>
<dbReference type="InterPro" id="IPR041921">
    <property type="entry name" value="NuoE_N"/>
</dbReference>
<evidence type="ECO:0000256" key="9">
    <source>
        <dbReference type="ARBA" id="ARBA00034078"/>
    </source>
</evidence>
<evidence type="ECO:0000313" key="13">
    <source>
        <dbReference type="Proteomes" id="UP000077255"/>
    </source>
</evidence>
<evidence type="ECO:0000256" key="1">
    <source>
        <dbReference type="ARBA" id="ARBA00010643"/>
    </source>
</evidence>
<dbReference type="KEGG" id="dtx:ATSB10_32540"/>
<keyword evidence="6 11" id="KW-0411">Iron-sulfur</keyword>
<dbReference type="NCBIfam" id="NF004638">
    <property type="entry name" value="PRK05988.1"/>
    <property type="match status" value="1"/>
</dbReference>
<keyword evidence="5 11" id="KW-0408">Iron</keyword>
<feature type="binding site" evidence="11">
    <location>
        <position position="101"/>
    </location>
    <ligand>
        <name>[2Fe-2S] cluster</name>
        <dbReference type="ChEBI" id="CHEBI:190135"/>
    </ligand>
</feature>
<gene>
    <name evidence="12" type="ORF">ATSB10_32540</name>
</gene>
<reference evidence="12 13" key="1">
    <citation type="submission" date="2016-02" db="EMBL/GenBank/DDBJ databases">
        <title>Complete genome sequencing and analysis of ATSB10, Dyella thiooxydans isolated from rhizosphere soil of sunflower (Helianthus annuus L.).</title>
        <authorList>
            <person name="Lee Y."/>
            <person name="Hwangbo K."/>
            <person name="Chung H."/>
            <person name="Yoo J."/>
            <person name="Kim K.Y."/>
            <person name="Sa T.M."/>
            <person name="Um Y."/>
            <person name="Madhaiyan M."/>
        </authorList>
    </citation>
    <scope>NUCLEOTIDE SEQUENCE [LARGE SCALE GENOMIC DNA]</scope>
    <source>
        <strain evidence="12 13">ATSB10</strain>
    </source>
</reference>
<dbReference type="Proteomes" id="UP000077255">
    <property type="component" value="Chromosome"/>
</dbReference>
<dbReference type="Pfam" id="PF01257">
    <property type="entry name" value="2Fe-2S_thioredx"/>
    <property type="match status" value="1"/>
</dbReference>
<protein>
    <recommendedName>
        <fullName evidence="2">NADH-quinone oxidoreductase subunit E</fullName>
    </recommendedName>
    <alternativeName>
        <fullName evidence="7">NADH dehydrogenase I subunit E</fullName>
    </alternativeName>
    <alternativeName>
        <fullName evidence="8">NDH-1 subunit E</fullName>
    </alternativeName>
</protein>
<dbReference type="SUPFAM" id="SSF52833">
    <property type="entry name" value="Thioredoxin-like"/>
    <property type="match status" value="1"/>
</dbReference>
<dbReference type="InterPro" id="IPR002023">
    <property type="entry name" value="NuoE-like"/>
</dbReference>
<evidence type="ECO:0000256" key="6">
    <source>
        <dbReference type="ARBA" id="ARBA00023014"/>
    </source>
</evidence>
<dbReference type="GO" id="GO:0051537">
    <property type="term" value="F:2 iron, 2 sulfur cluster binding"/>
    <property type="evidence" value="ECO:0007669"/>
    <property type="project" value="UniProtKB-KW"/>
</dbReference>
<keyword evidence="4 11" id="KW-0479">Metal-binding</keyword>
<dbReference type="PIRSF" id="PIRSF000216">
    <property type="entry name" value="NADH_DH_24kDa"/>
    <property type="match status" value="1"/>
</dbReference>
<evidence type="ECO:0000256" key="8">
    <source>
        <dbReference type="ARBA" id="ARBA00032788"/>
    </source>
</evidence>
<dbReference type="RefSeq" id="WP_205631067.1">
    <property type="nucleotide sequence ID" value="NZ_CP014841.1"/>
</dbReference>
<evidence type="ECO:0000256" key="2">
    <source>
        <dbReference type="ARBA" id="ARBA00019898"/>
    </source>
</evidence>
<dbReference type="PATRIC" id="fig|445710.3.peg.3255"/>
<evidence type="ECO:0000256" key="10">
    <source>
        <dbReference type="ARBA" id="ARBA00047712"/>
    </source>
</evidence>
<keyword evidence="3 11" id="KW-0001">2Fe-2S</keyword>
<evidence type="ECO:0000256" key="7">
    <source>
        <dbReference type="ARBA" id="ARBA00031580"/>
    </source>
</evidence>
<dbReference type="PANTHER" id="PTHR43342:SF2">
    <property type="entry name" value="POTENTIAL NAD-REDUCING HYDROGENASE SUBUNIT"/>
    <property type="match status" value="1"/>
</dbReference>
<sequence>MKHAARAGSDPQESSKWLSPESHAAVLEVTARLKDQPGALLPILHGVQEALGYVPEGAIALIARELNLSRADVHGVVSFYHFFRTRPSGKRIVYLCRAESCQAMGAAALESHVKQRLGVDFHETTDDGLFTLEPVYCLGNCACSPAVMVDEELHGRVTPERFDAWLKAAREAS</sequence>
<evidence type="ECO:0000256" key="5">
    <source>
        <dbReference type="ARBA" id="ARBA00023004"/>
    </source>
</evidence>